<sequence length="131" mass="14331">MGAIQDALTAFGNETVQIIQSNLASTGTNASGETSQSLNSTLTHPNRVQVTGKPFIYVVETGRKPRESSESSGLESKLEKWINIRGLQNVFTAKGLAWYINKFGSKLFREGGRDDIITPAVSDQRIDKLTE</sequence>
<comment type="caution">
    <text evidence="1">The sequence shown here is derived from an EMBL/GenBank/DDBJ whole genome shotgun (WGS) entry which is preliminary data.</text>
</comment>
<organism evidence="1">
    <name type="scientific">marine sediment metagenome</name>
    <dbReference type="NCBI Taxonomy" id="412755"/>
    <lineage>
        <taxon>unclassified sequences</taxon>
        <taxon>metagenomes</taxon>
        <taxon>ecological metagenomes</taxon>
    </lineage>
</organism>
<name>X0YS78_9ZZZZ</name>
<protein>
    <submittedName>
        <fullName evidence="1">Uncharacterized protein</fullName>
    </submittedName>
</protein>
<dbReference type="EMBL" id="BARS01054542">
    <property type="protein sequence ID" value="GAG49672.1"/>
    <property type="molecule type" value="Genomic_DNA"/>
</dbReference>
<gene>
    <name evidence="1" type="ORF">S01H1_80724</name>
</gene>
<reference evidence="1" key="1">
    <citation type="journal article" date="2014" name="Front. Microbiol.">
        <title>High frequency of phylogenetically diverse reductive dehalogenase-homologous genes in deep subseafloor sedimentary metagenomes.</title>
        <authorList>
            <person name="Kawai M."/>
            <person name="Futagami T."/>
            <person name="Toyoda A."/>
            <person name="Takaki Y."/>
            <person name="Nishi S."/>
            <person name="Hori S."/>
            <person name="Arai W."/>
            <person name="Tsubouchi T."/>
            <person name="Morono Y."/>
            <person name="Uchiyama I."/>
            <person name="Ito T."/>
            <person name="Fujiyama A."/>
            <person name="Inagaki F."/>
            <person name="Takami H."/>
        </authorList>
    </citation>
    <scope>NUCLEOTIDE SEQUENCE</scope>
    <source>
        <strain evidence="1">Expedition CK06-06</strain>
    </source>
</reference>
<feature type="non-terminal residue" evidence="1">
    <location>
        <position position="131"/>
    </location>
</feature>
<accession>X0YS78</accession>
<evidence type="ECO:0000313" key="1">
    <source>
        <dbReference type="EMBL" id="GAG49672.1"/>
    </source>
</evidence>
<dbReference type="AlphaFoldDB" id="X0YS78"/>
<proteinExistence type="predicted"/>